<dbReference type="InterPro" id="IPR012340">
    <property type="entry name" value="NA-bd_OB-fold"/>
</dbReference>
<name>A0A2B4SCX2_STYPI</name>
<evidence type="ECO:0008006" key="4">
    <source>
        <dbReference type="Google" id="ProtNLM"/>
    </source>
</evidence>
<proteinExistence type="predicted"/>
<dbReference type="SUPFAM" id="SSF50249">
    <property type="entry name" value="Nucleic acid-binding proteins"/>
    <property type="match status" value="1"/>
</dbReference>
<organism evidence="2 3">
    <name type="scientific">Stylophora pistillata</name>
    <name type="common">Smooth cauliflower coral</name>
    <dbReference type="NCBI Taxonomy" id="50429"/>
    <lineage>
        <taxon>Eukaryota</taxon>
        <taxon>Metazoa</taxon>
        <taxon>Cnidaria</taxon>
        <taxon>Anthozoa</taxon>
        <taxon>Hexacorallia</taxon>
        <taxon>Scleractinia</taxon>
        <taxon>Astrocoeniina</taxon>
        <taxon>Pocilloporidae</taxon>
        <taxon>Stylophora</taxon>
    </lineage>
</organism>
<reference evidence="3" key="1">
    <citation type="journal article" date="2017" name="bioRxiv">
        <title>Comparative analysis of the genomes of Stylophora pistillata and Acropora digitifera provides evidence for extensive differences between species of corals.</title>
        <authorList>
            <person name="Voolstra C.R."/>
            <person name="Li Y."/>
            <person name="Liew Y.J."/>
            <person name="Baumgarten S."/>
            <person name="Zoccola D."/>
            <person name="Flot J.-F."/>
            <person name="Tambutte S."/>
            <person name="Allemand D."/>
            <person name="Aranda M."/>
        </authorList>
    </citation>
    <scope>NUCLEOTIDE SEQUENCE [LARGE SCALE GENOMIC DNA]</scope>
</reference>
<evidence type="ECO:0000256" key="1">
    <source>
        <dbReference type="SAM" id="MobiDB-lite"/>
    </source>
</evidence>
<sequence length="244" mass="27475">MDYSASPSPTKRAKYGIPKSPTSTPLSSSTTNYTGYIQDVQEVQESKSPRNLYFDISLLTAKDKTQLFQFQPLAPMTSTPMDTILKNHNSGNFTVSGCIKWLGEPSKPELATKMVREAEITDPTGTINLSVWDSHIQQIEDNKFYTVTNCKLKQYFGKCLATTVNTTITKAQEQDISHVEPLHKQANWVCCPEILNIYPTVYPVCNNKDCRKKISENPGSKIVRCLHCNRAINASEELLYCNEH</sequence>
<dbReference type="EMBL" id="LSMT01000096">
    <property type="protein sequence ID" value="PFX27731.1"/>
    <property type="molecule type" value="Genomic_DNA"/>
</dbReference>
<evidence type="ECO:0000313" key="3">
    <source>
        <dbReference type="Proteomes" id="UP000225706"/>
    </source>
</evidence>
<keyword evidence="3" id="KW-1185">Reference proteome</keyword>
<protein>
    <recommendedName>
        <fullName evidence="4">Replication protein A 70 kDa DNA-binding subunit</fullName>
    </recommendedName>
</protein>
<gene>
    <name evidence="2" type="ORF">AWC38_SpisGene7557</name>
</gene>
<dbReference type="Proteomes" id="UP000225706">
    <property type="component" value="Unassembled WGS sequence"/>
</dbReference>
<dbReference type="Gene3D" id="2.40.50.140">
    <property type="entry name" value="Nucleic acid-binding proteins"/>
    <property type="match status" value="1"/>
</dbReference>
<feature type="region of interest" description="Disordered" evidence="1">
    <location>
        <begin position="1"/>
        <end position="31"/>
    </location>
</feature>
<comment type="caution">
    <text evidence="2">The sequence shown here is derived from an EMBL/GenBank/DDBJ whole genome shotgun (WGS) entry which is preliminary data.</text>
</comment>
<evidence type="ECO:0000313" key="2">
    <source>
        <dbReference type="EMBL" id="PFX27731.1"/>
    </source>
</evidence>
<feature type="compositionally biased region" description="Low complexity" evidence="1">
    <location>
        <begin position="20"/>
        <end position="31"/>
    </location>
</feature>
<accession>A0A2B4SCX2</accession>
<dbReference type="AlphaFoldDB" id="A0A2B4SCX2"/>